<dbReference type="PANTHER" id="PTHR13260">
    <property type="entry name" value="ANAPHASE PROMOTING COMPLEX SUBUNIT 4 APC4"/>
    <property type="match status" value="1"/>
</dbReference>
<reference evidence="9 10" key="1">
    <citation type="submission" date="2024-01" db="EMBL/GenBank/DDBJ databases">
        <authorList>
            <person name="Allen C."/>
            <person name="Tagirdzhanova G."/>
        </authorList>
    </citation>
    <scope>NUCLEOTIDE SEQUENCE [LARGE SCALE GENOMIC DNA]</scope>
</reference>
<feature type="compositionally biased region" description="Polar residues" evidence="6">
    <location>
        <begin position="567"/>
        <end position="578"/>
    </location>
</feature>
<evidence type="ECO:0000256" key="2">
    <source>
        <dbReference type="ARBA" id="ARBA00022618"/>
    </source>
</evidence>
<keyword evidence="4" id="KW-0833">Ubl conjugation pathway</keyword>
<sequence length="864" mass="94065">MAGAAEGLKLFGQSFFSPPADSPDLVAACPTIDLTAAVGGKNVVYIRRRGGEVVSKVTERNKEVQAVAWRSDGQFLAVAWSDGVVRLVGLESPKAVHQIRLYDGLPVAITYVSWAKNLVGSQEAWQSGLLENRDDQQSSDMLDLPHALMFLEAEDDLPKLPPLPVSGGTGDDMFVFSTRTSLEFMFRPLKPNEGNSIHIMLLGTADGAIHVSIYDTFVMGMVSLPMQSDDGTPAGSSSGPLLHLLRHTSHPTSSTHALLLANEEKDNSAVYLSLMDFSFIHSSPLNLSLLAFKTTTFQKLMRYIRQTADHMQVEWQGARELPARFLSNIQEDLQQQKRRKNIDHALRVAAMTGYVPAVLKEWLVDTIAERGYRRWDKAAVGGLQSLRDLIHENMMPALDRAMLALSRLHGLAEFYSNDDIGFSADQIADLMDIVSCLILVAHNSLALVTAELELFMSFSTWLRSLIERLALPAQAEEQADKEANYSITPVIDYISNHLLTSPLDLHFGKPNEGEWKADWKALQDGVKDPDTTLLDKLEAELEKVDGFGVKPDMLATLQDKGSRNSKGKTASGQVSGDGNSKGKGAEGSAEGACRNSKEGEGNENQPVKAFTKFGFLMRLFSTQSENVLKSIAESGWKHVYFSPQTRLSVGRPINKAEVAMTAISKPDPEDSANALSFTALSCKDGSSKIYLFRSLVSTSEGRTTDVSTEGCVFDLGSDGRVVDFQFLNASLLLILCAAADNDHNARLVVVPVQSPKITYEAYQGNGEGLPALSLANGGLCWVAEVKRVSDEKDDKAKSSPVVRMEVLGPRRSGSDKVTTKNGGGNGNTGNSDLPTARVCMMHADGTTYRVFSLPSMDEMFSNAA</sequence>
<evidence type="ECO:0000256" key="6">
    <source>
        <dbReference type="SAM" id="MobiDB-lite"/>
    </source>
</evidence>
<evidence type="ECO:0000259" key="8">
    <source>
        <dbReference type="Pfam" id="PF12896"/>
    </source>
</evidence>
<gene>
    <name evidence="9" type="ORF">SEUCBS140593_005796</name>
</gene>
<accession>A0ABP0C0E6</accession>
<dbReference type="EMBL" id="CAWUHD010000058">
    <property type="protein sequence ID" value="CAK7225120.1"/>
    <property type="molecule type" value="Genomic_DNA"/>
</dbReference>
<evidence type="ECO:0000313" key="9">
    <source>
        <dbReference type="EMBL" id="CAK7225120.1"/>
    </source>
</evidence>
<dbReference type="InterPro" id="IPR015943">
    <property type="entry name" value="WD40/YVTN_repeat-like_dom_sf"/>
</dbReference>
<dbReference type="SUPFAM" id="SSF50978">
    <property type="entry name" value="WD40 repeat-like"/>
    <property type="match status" value="1"/>
</dbReference>
<keyword evidence="5" id="KW-0131">Cell cycle</keyword>
<dbReference type="Pfam" id="PF12894">
    <property type="entry name" value="ANAPC4_WD40"/>
    <property type="match status" value="1"/>
</dbReference>
<dbReference type="PANTHER" id="PTHR13260:SF0">
    <property type="entry name" value="ANAPHASE-PROMOTING COMPLEX SUBUNIT 4"/>
    <property type="match status" value="1"/>
</dbReference>
<keyword evidence="10" id="KW-1185">Reference proteome</keyword>
<dbReference type="Proteomes" id="UP001642482">
    <property type="component" value="Unassembled WGS sequence"/>
</dbReference>
<feature type="region of interest" description="Disordered" evidence="6">
    <location>
        <begin position="557"/>
        <end position="605"/>
    </location>
</feature>
<dbReference type="InterPro" id="IPR036322">
    <property type="entry name" value="WD40_repeat_dom_sf"/>
</dbReference>
<dbReference type="InterPro" id="IPR024789">
    <property type="entry name" value="APC4"/>
</dbReference>
<evidence type="ECO:0000256" key="1">
    <source>
        <dbReference type="ARBA" id="ARBA00016067"/>
    </source>
</evidence>
<comment type="caution">
    <text evidence="9">The sequence shown here is derived from an EMBL/GenBank/DDBJ whole genome shotgun (WGS) entry which is preliminary data.</text>
</comment>
<feature type="region of interest" description="Disordered" evidence="6">
    <location>
        <begin position="809"/>
        <end position="834"/>
    </location>
</feature>
<feature type="domain" description="Anaphase-promoting complex subunit 4-like WD40" evidence="7">
    <location>
        <begin position="29"/>
        <end position="117"/>
    </location>
</feature>
<dbReference type="InterPro" id="IPR024790">
    <property type="entry name" value="APC4_long_dom"/>
</dbReference>
<evidence type="ECO:0000256" key="4">
    <source>
        <dbReference type="ARBA" id="ARBA00022786"/>
    </source>
</evidence>
<proteinExistence type="predicted"/>
<evidence type="ECO:0000259" key="7">
    <source>
        <dbReference type="Pfam" id="PF12894"/>
    </source>
</evidence>
<feature type="domain" description="Anaphase-promoting complex subunit 4 long" evidence="8">
    <location>
        <begin position="272"/>
        <end position="470"/>
    </location>
</feature>
<name>A0ABP0C0E6_9PEZI</name>
<evidence type="ECO:0000256" key="3">
    <source>
        <dbReference type="ARBA" id="ARBA00022776"/>
    </source>
</evidence>
<dbReference type="Gene3D" id="2.130.10.10">
    <property type="entry name" value="YVTN repeat-like/Quinoprotein amine dehydrogenase"/>
    <property type="match status" value="1"/>
</dbReference>
<protein>
    <recommendedName>
        <fullName evidence="1">Anaphase-promoting complex subunit 4</fullName>
    </recommendedName>
</protein>
<keyword evidence="3" id="KW-0498">Mitosis</keyword>
<dbReference type="Pfam" id="PF12896">
    <property type="entry name" value="ANAPC4"/>
    <property type="match status" value="1"/>
</dbReference>
<evidence type="ECO:0000313" key="10">
    <source>
        <dbReference type="Proteomes" id="UP001642482"/>
    </source>
</evidence>
<keyword evidence="2" id="KW-0132">Cell division</keyword>
<organism evidence="9 10">
    <name type="scientific">Sporothrix eucalyptigena</name>
    <dbReference type="NCBI Taxonomy" id="1812306"/>
    <lineage>
        <taxon>Eukaryota</taxon>
        <taxon>Fungi</taxon>
        <taxon>Dikarya</taxon>
        <taxon>Ascomycota</taxon>
        <taxon>Pezizomycotina</taxon>
        <taxon>Sordariomycetes</taxon>
        <taxon>Sordariomycetidae</taxon>
        <taxon>Ophiostomatales</taxon>
        <taxon>Ophiostomataceae</taxon>
        <taxon>Sporothrix</taxon>
    </lineage>
</organism>
<dbReference type="InterPro" id="IPR024977">
    <property type="entry name" value="Apc4-like_WD40_dom"/>
</dbReference>
<evidence type="ECO:0000256" key="5">
    <source>
        <dbReference type="ARBA" id="ARBA00023306"/>
    </source>
</evidence>